<dbReference type="InterPro" id="IPR000524">
    <property type="entry name" value="Tscrpt_reg_HTH_GntR"/>
</dbReference>
<organism evidence="5 6">
    <name type="scientific">Fodinicurvata halophila</name>
    <dbReference type="NCBI Taxonomy" id="1419723"/>
    <lineage>
        <taxon>Bacteria</taxon>
        <taxon>Pseudomonadati</taxon>
        <taxon>Pseudomonadota</taxon>
        <taxon>Alphaproteobacteria</taxon>
        <taxon>Rhodospirillales</taxon>
        <taxon>Rhodovibrionaceae</taxon>
        <taxon>Fodinicurvata</taxon>
    </lineage>
</organism>
<sequence length="238" mass="26760">MNRGNGVALWRQIQQKLQEEIARGTYKPGERLPNEAELAERFKVNRHTLRRAVGALQESGAVRVEQGRGTYVQEQMVDYAVGRRTRFTENILRIQRHPGGHTLRTLSLPAEAEIARGLAIRAGKPVFLIERVGVVDDKPVSIAAHYFSQARLPRMLEEYEKTDSITKALAAQGIEDYFRKTSRIGAALPADDDARHLQQPRNQPVLTAESINVDAQGKPIEYSLTRFSALRVNLVVEL</sequence>
<dbReference type="PANTHER" id="PTHR44846">
    <property type="entry name" value="MANNOSYL-D-GLYCERATE TRANSPORT/METABOLISM SYSTEM REPRESSOR MNGR-RELATED"/>
    <property type="match status" value="1"/>
</dbReference>
<evidence type="ECO:0000313" key="5">
    <source>
        <dbReference type="EMBL" id="MFC4352071.1"/>
    </source>
</evidence>
<dbReference type="InterPro" id="IPR012702">
    <property type="entry name" value="CP_lyase_PhnF"/>
</dbReference>
<dbReference type="EMBL" id="JBHSCW010000005">
    <property type="protein sequence ID" value="MFC4352071.1"/>
    <property type="molecule type" value="Genomic_DNA"/>
</dbReference>
<feature type="domain" description="HTH gntR-type" evidence="4">
    <location>
        <begin position="7"/>
        <end position="75"/>
    </location>
</feature>
<keyword evidence="1" id="KW-0805">Transcription regulation</keyword>
<dbReference type="PROSITE" id="PS50949">
    <property type="entry name" value="HTH_GNTR"/>
    <property type="match status" value="1"/>
</dbReference>
<dbReference type="Proteomes" id="UP001595799">
    <property type="component" value="Unassembled WGS sequence"/>
</dbReference>
<proteinExistence type="predicted"/>
<dbReference type="CDD" id="cd07377">
    <property type="entry name" value="WHTH_GntR"/>
    <property type="match status" value="1"/>
</dbReference>
<evidence type="ECO:0000256" key="2">
    <source>
        <dbReference type="ARBA" id="ARBA00023125"/>
    </source>
</evidence>
<keyword evidence="3" id="KW-0804">Transcription</keyword>
<keyword evidence="2" id="KW-0238">DNA-binding</keyword>
<dbReference type="RefSeq" id="WP_382422422.1">
    <property type="nucleotide sequence ID" value="NZ_JBHSCW010000005.1"/>
</dbReference>
<evidence type="ECO:0000313" key="6">
    <source>
        <dbReference type="Proteomes" id="UP001595799"/>
    </source>
</evidence>
<dbReference type="InterPro" id="IPR011663">
    <property type="entry name" value="UTRA"/>
</dbReference>
<dbReference type="SUPFAM" id="SSF64288">
    <property type="entry name" value="Chorismate lyase-like"/>
    <property type="match status" value="1"/>
</dbReference>
<dbReference type="PRINTS" id="PR00035">
    <property type="entry name" value="HTHGNTR"/>
</dbReference>
<dbReference type="InterPro" id="IPR036388">
    <property type="entry name" value="WH-like_DNA-bd_sf"/>
</dbReference>
<dbReference type="PANTHER" id="PTHR44846:SF1">
    <property type="entry name" value="MANNOSYL-D-GLYCERATE TRANSPORT_METABOLISM SYSTEM REPRESSOR MNGR-RELATED"/>
    <property type="match status" value="1"/>
</dbReference>
<accession>A0ABV8ULA6</accession>
<comment type="caution">
    <text evidence="5">The sequence shown here is derived from an EMBL/GenBank/DDBJ whole genome shotgun (WGS) entry which is preliminary data.</text>
</comment>
<dbReference type="SMART" id="SM00345">
    <property type="entry name" value="HTH_GNTR"/>
    <property type="match status" value="1"/>
</dbReference>
<dbReference type="InterPro" id="IPR050679">
    <property type="entry name" value="Bact_HTH_transcr_reg"/>
</dbReference>
<dbReference type="InterPro" id="IPR028978">
    <property type="entry name" value="Chorismate_lyase_/UTRA_dom_sf"/>
</dbReference>
<protein>
    <submittedName>
        <fullName evidence="5">Phosphonate metabolism transcriptional regulator PhnF</fullName>
    </submittedName>
</protein>
<evidence type="ECO:0000256" key="1">
    <source>
        <dbReference type="ARBA" id="ARBA00023015"/>
    </source>
</evidence>
<reference evidence="6" key="1">
    <citation type="journal article" date="2019" name="Int. J. Syst. Evol. Microbiol.">
        <title>The Global Catalogue of Microorganisms (GCM) 10K type strain sequencing project: providing services to taxonomists for standard genome sequencing and annotation.</title>
        <authorList>
            <consortium name="The Broad Institute Genomics Platform"/>
            <consortium name="The Broad Institute Genome Sequencing Center for Infectious Disease"/>
            <person name="Wu L."/>
            <person name="Ma J."/>
        </authorList>
    </citation>
    <scope>NUCLEOTIDE SEQUENCE [LARGE SCALE GENOMIC DNA]</scope>
    <source>
        <strain evidence="6">CECT 8472</strain>
    </source>
</reference>
<dbReference type="Pfam" id="PF00392">
    <property type="entry name" value="GntR"/>
    <property type="match status" value="1"/>
</dbReference>
<dbReference type="Pfam" id="PF07702">
    <property type="entry name" value="UTRA"/>
    <property type="match status" value="1"/>
</dbReference>
<keyword evidence="6" id="KW-1185">Reference proteome</keyword>
<name>A0ABV8ULA6_9PROT</name>
<gene>
    <name evidence="5" type="primary">phnF</name>
    <name evidence="5" type="ORF">ACFOW6_11010</name>
</gene>
<dbReference type="Gene3D" id="1.10.10.10">
    <property type="entry name" value="Winged helix-like DNA-binding domain superfamily/Winged helix DNA-binding domain"/>
    <property type="match status" value="1"/>
</dbReference>
<dbReference type="InterPro" id="IPR036390">
    <property type="entry name" value="WH_DNA-bd_sf"/>
</dbReference>
<dbReference type="SMART" id="SM00866">
    <property type="entry name" value="UTRA"/>
    <property type="match status" value="1"/>
</dbReference>
<evidence type="ECO:0000259" key="4">
    <source>
        <dbReference type="PROSITE" id="PS50949"/>
    </source>
</evidence>
<dbReference type="SUPFAM" id="SSF46785">
    <property type="entry name" value="Winged helix' DNA-binding domain"/>
    <property type="match status" value="1"/>
</dbReference>
<dbReference type="Gene3D" id="3.40.1410.10">
    <property type="entry name" value="Chorismate lyase-like"/>
    <property type="match status" value="1"/>
</dbReference>
<evidence type="ECO:0000256" key="3">
    <source>
        <dbReference type="ARBA" id="ARBA00023163"/>
    </source>
</evidence>
<dbReference type="NCBIfam" id="TIGR02325">
    <property type="entry name" value="C_P_lyase_phnF"/>
    <property type="match status" value="1"/>
</dbReference>